<feature type="transmembrane region" description="Helical" evidence="1">
    <location>
        <begin position="178"/>
        <end position="194"/>
    </location>
</feature>
<dbReference type="Gene3D" id="1.10.510.10">
    <property type="entry name" value="Transferase(Phosphotransferase) domain 1"/>
    <property type="match status" value="1"/>
</dbReference>
<dbReference type="Pfam" id="PF01636">
    <property type="entry name" value="APH"/>
    <property type="match status" value="1"/>
</dbReference>
<keyword evidence="1" id="KW-1133">Transmembrane helix</keyword>
<feature type="domain" description="Aminoglycoside phosphotransferase" evidence="2">
    <location>
        <begin position="211"/>
        <end position="269"/>
    </location>
</feature>
<keyword evidence="1" id="KW-0812">Transmembrane</keyword>
<dbReference type="SUPFAM" id="SSF56112">
    <property type="entry name" value="Protein kinase-like (PK-like)"/>
    <property type="match status" value="1"/>
</dbReference>
<keyword evidence="1" id="KW-0472">Membrane</keyword>
<evidence type="ECO:0000313" key="3">
    <source>
        <dbReference type="EMBL" id="OGK43386.1"/>
    </source>
</evidence>
<reference evidence="3 4" key="1">
    <citation type="journal article" date="2016" name="Nat. Commun.">
        <title>Thousands of microbial genomes shed light on interconnected biogeochemical processes in an aquifer system.</title>
        <authorList>
            <person name="Anantharaman K."/>
            <person name="Brown C.T."/>
            <person name="Hug L.A."/>
            <person name="Sharon I."/>
            <person name="Castelle C.J."/>
            <person name="Probst A.J."/>
            <person name="Thomas B.C."/>
            <person name="Singh A."/>
            <person name="Wilkins M.J."/>
            <person name="Karaoz U."/>
            <person name="Brodie E.L."/>
            <person name="Williams K.H."/>
            <person name="Hubbard S.S."/>
            <person name="Banfield J.F."/>
        </authorList>
    </citation>
    <scope>NUCLEOTIDE SEQUENCE [LARGE SCALE GENOMIC DNA]</scope>
</reference>
<comment type="caution">
    <text evidence="3">The sequence shown here is derived from an EMBL/GenBank/DDBJ whole genome shotgun (WGS) entry which is preliminary data.</text>
</comment>
<dbReference type="InterPro" id="IPR002575">
    <property type="entry name" value="Aminoglycoside_PTrfase"/>
</dbReference>
<gene>
    <name evidence="3" type="ORF">A3B40_00930</name>
</gene>
<dbReference type="Proteomes" id="UP000178040">
    <property type="component" value="Unassembled WGS sequence"/>
</dbReference>
<protein>
    <recommendedName>
        <fullName evidence="2">Aminoglycoside phosphotransferase domain-containing protein</fullName>
    </recommendedName>
</protein>
<name>A0A1F7IJ41_9BACT</name>
<organism evidence="3 4">
    <name type="scientific">Candidatus Roizmanbacteria bacterium RIFCSPLOWO2_01_FULL_37_16</name>
    <dbReference type="NCBI Taxonomy" id="1802058"/>
    <lineage>
        <taxon>Bacteria</taxon>
        <taxon>Candidatus Roizmaniibacteriota</taxon>
    </lineage>
</organism>
<proteinExistence type="predicted"/>
<sequence length="343" mass="40186">MKNKPYDLFKMLLKTVFAEIIKVFVKDIELTFPKVIGDYDFINHFRKIGPRKSYKLAIYQNKTGKKAIAKMISAKIKSYHYYSLLNEIAIYNTLNSATDRLKKNTPPQYKDVYIPRLINTFEDGFRLISLVEFVAGEVVQNYSAKKKLELYIKITNYLNYIGENLTKAERSQISVRKSLNYIVLYPLLAVKAVITYPASLPYVLVGMIRFLRNIPIVLKNSKSSLIHRDLHFKNILTCENGHALIDFQQMVFSEPLHEYITTLRYFWYGYKRKEFGRLLLAEIIKKNIKRKKFNELFQSYAINSVTHGLTGSGFSRDIILGWFDFFKFSLNSDFTKFQTKNIL</sequence>
<accession>A0A1F7IJ41</accession>
<evidence type="ECO:0000313" key="4">
    <source>
        <dbReference type="Proteomes" id="UP000178040"/>
    </source>
</evidence>
<evidence type="ECO:0000256" key="1">
    <source>
        <dbReference type="SAM" id="Phobius"/>
    </source>
</evidence>
<evidence type="ECO:0000259" key="2">
    <source>
        <dbReference type="Pfam" id="PF01636"/>
    </source>
</evidence>
<dbReference type="InterPro" id="IPR011009">
    <property type="entry name" value="Kinase-like_dom_sf"/>
</dbReference>
<dbReference type="EMBL" id="MGAI01000052">
    <property type="protein sequence ID" value="OGK43386.1"/>
    <property type="molecule type" value="Genomic_DNA"/>
</dbReference>
<dbReference type="AlphaFoldDB" id="A0A1F7IJ41"/>